<keyword evidence="1" id="KW-0472">Membrane</keyword>
<feature type="transmembrane region" description="Helical" evidence="1">
    <location>
        <begin position="49"/>
        <end position="66"/>
    </location>
</feature>
<sequence>MSGYLILKSIHMTAAYLTVVLFALRLLLDGVGKPDWRKTPLRWIPHANDTILLVAAISLLFVTPWMPFVHGWLTAKIFLLIGYIIAGLFALKTTLGTPARVAAAVIALVQITAIFHLAVNKPVFW</sequence>
<dbReference type="OrthoDB" id="5588650at2"/>
<dbReference type="EMBL" id="CP017715">
    <property type="protein sequence ID" value="AOY90052.1"/>
    <property type="molecule type" value="Genomic_DNA"/>
</dbReference>
<evidence type="ECO:0000313" key="2">
    <source>
        <dbReference type="EMBL" id="AOY90052.1"/>
    </source>
</evidence>
<feature type="transmembrane region" description="Helical" evidence="1">
    <location>
        <begin position="72"/>
        <end position="91"/>
    </location>
</feature>
<keyword evidence="3" id="KW-1185">Reference proteome</keyword>
<dbReference type="KEGG" id="msq:BKP64_18850"/>
<dbReference type="GO" id="GO:0005886">
    <property type="term" value="C:plasma membrane"/>
    <property type="evidence" value="ECO:0007669"/>
    <property type="project" value="TreeGrafter"/>
</dbReference>
<dbReference type="Pfam" id="PF04247">
    <property type="entry name" value="SirB"/>
    <property type="match status" value="1"/>
</dbReference>
<dbReference type="Proteomes" id="UP000177445">
    <property type="component" value="Chromosome"/>
</dbReference>
<dbReference type="AlphaFoldDB" id="A0A1D9GR11"/>
<reference evidence="2 3" key="1">
    <citation type="submission" date="2016-10" db="EMBL/GenBank/DDBJ databases">
        <title>Marinobacter salinus sp. nov., a moderately halophilic bacterium isolated from a tidal flat environment.</title>
        <authorList>
            <person name="Park S.-J."/>
        </authorList>
    </citation>
    <scope>NUCLEOTIDE SEQUENCE [LARGE SCALE GENOMIC DNA]</scope>
    <source>
        <strain evidence="2 3">Hb8</strain>
    </source>
</reference>
<feature type="transmembrane region" description="Helical" evidence="1">
    <location>
        <begin position="98"/>
        <end position="119"/>
    </location>
</feature>
<name>A0A1D9GR11_9GAMM</name>
<keyword evidence="1" id="KW-1133">Transmembrane helix</keyword>
<accession>A0A1D9GR11</accession>
<dbReference type="PANTHER" id="PTHR39594">
    <property type="entry name" value="PROTEIN YCHQ"/>
    <property type="match status" value="1"/>
</dbReference>
<keyword evidence="1" id="KW-0812">Transmembrane</keyword>
<dbReference type="PIRSF" id="PIRSF005610">
    <property type="entry name" value="SirB"/>
    <property type="match status" value="1"/>
</dbReference>
<dbReference type="STRING" id="1874317.BKP64_18850"/>
<dbReference type="RefSeq" id="WP_070973414.1">
    <property type="nucleotide sequence ID" value="NZ_CP017715.1"/>
</dbReference>
<evidence type="ECO:0000313" key="3">
    <source>
        <dbReference type="Proteomes" id="UP000177445"/>
    </source>
</evidence>
<evidence type="ECO:0000256" key="1">
    <source>
        <dbReference type="SAM" id="Phobius"/>
    </source>
</evidence>
<feature type="transmembrane region" description="Helical" evidence="1">
    <location>
        <begin position="6"/>
        <end position="28"/>
    </location>
</feature>
<proteinExistence type="predicted"/>
<dbReference type="InterPro" id="IPR007360">
    <property type="entry name" value="SirB"/>
</dbReference>
<gene>
    <name evidence="2" type="ORF">BKP64_18850</name>
</gene>
<protein>
    <submittedName>
        <fullName evidence="2">Invasion protein</fullName>
    </submittedName>
</protein>
<organism evidence="2 3">
    <name type="scientific">Marinobacter salinus</name>
    <dbReference type="NCBI Taxonomy" id="1874317"/>
    <lineage>
        <taxon>Bacteria</taxon>
        <taxon>Pseudomonadati</taxon>
        <taxon>Pseudomonadota</taxon>
        <taxon>Gammaproteobacteria</taxon>
        <taxon>Pseudomonadales</taxon>
        <taxon>Marinobacteraceae</taxon>
        <taxon>Marinobacter</taxon>
    </lineage>
</organism>
<dbReference type="PANTHER" id="PTHR39594:SF1">
    <property type="entry name" value="PROTEIN YCHQ"/>
    <property type="match status" value="1"/>
</dbReference>